<evidence type="ECO:0000256" key="1">
    <source>
        <dbReference type="ARBA" id="ARBA00022729"/>
    </source>
</evidence>
<protein>
    <submittedName>
        <fullName evidence="5">Transporter substrate-binding domain-containing protein</fullName>
    </submittedName>
</protein>
<dbReference type="PANTHER" id="PTHR35936">
    <property type="entry name" value="MEMBRANE-BOUND LYTIC MUREIN TRANSGLYCOSYLASE F"/>
    <property type="match status" value="1"/>
</dbReference>
<dbReference type="Proteomes" id="UP000464787">
    <property type="component" value="Chromosome"/>
</dbReference>
<keyword evidence="1 2" id="KW-0732">Signal</keyword>
<gene>
    <name evidence="5" type="ORF">GT347_05345</name>
</gene>
<reference evidence="5 6" key="1">
    <citation type="submission" date="2020-01" db="EMBL/GenBank/DDBJ databases">
        <title>Genome sequencing of strain KACC 21265.</title>
        <authorList>
            <person name="Heo J."/>
            <person name="Kim S.-J."/>
            <person name="Kim J.-S."/>
            <person name="Hong S.-B."/>
            <person name="Kwon S.-W."/>
        </authorList>
    </citation>
    <scope>NUCLEOTIDE SEQUENCE [LARGE SCALE GENOMIC DNA]</scope>
    <source>
        <strain evidence="5 6">KACC 21265</strain>
    </source>
</reference>
<dbReference type="PANTHER" id="PTHR35936:SF17">
    <property type="entry name" value="ARGININE-BINDING EXTRACELLULAR PROTEIN ARTP"/>
    <property type="match status" value="1"/>
</dbReference>
<dbReference type="SMART" id="SM00079">
    <property type="entry name" value="PBPe"/>
    <property type="match status" value="1"/>
</dbReference>
<keyword evidence="6" id="KW-1185">Reference proteome</keyword>
<dbReference type="SMART" id="SM00062">
    <property type="entry name" value="PBPb"/>
    <property type="match status" value="1"/>
</dbReference>
<dbReference type="CDD" id="cd13530">
    <property type="entry name" value="PBP2_peptides_like"/>
    <property type="match status" value="1"/>
</dbReference>
<organism evidence="5 6">
    <name type="scientific">Xylophilus rhododendri</name>
    <dbReference type="NCBI Taxonomy" id="2697032"/>
    <lineage>
        <taxon>Bacteria</taxon>
        <taxon>Pseudomonadati</taxon>
        <taxon>Pseudomonadota</taxon>
        <taxon>Betaproteobacteria</taxon>
        <taxon>Burkholderiales</taxon>
        <taxon>Xylophilus</taxon>
    </lineage>
</organism>
<dbReference type="RefSeq" id="WP_160550977.1">
    <property type="nucleotide sequence ID" value="NZ_CP047650.1"/>
</dbReference>
<evidence type="ECO:0000313" key="6">
    <source>
        <dbReference type="Proteomes" id="UP000464787"/>
    </source>
</evidence>
<dbReference type="AlphaFoldDB" id="A0A857J2V1"/>
<feature type="domain" description="Solute-binding protein family 3/N-terminal" evidence="3">
    <location>
        <begin position="27"/>
        <end position="251"/>
    </location>
</feature>
<dbReference type="InterPro" id="IPR001320">
    <property type="entry name" value="Iontro_rcpt_C"/>
</dbReference>
<proteinExistence type="predicted"/>
<name>A0A857J2V1_9BURK</name>
<evidence type="ECO:0000259" key="3">
    <source>
        <dbReference type="SMART" id="SM00062"/>
    </source>
</evidence>
<feature type="signal peptide" evidence="2">
    <location>
        <begin position="1"/>
        <end position="24"/>
    </location>
</feature>
<dbReference type="GO" id="GO:0015276">
    <property type="term" value="F:ligand-gated monoatomic ion channel activity"/>
    <property type="evidence" value="ECO:0007669"/>
    <property type="project" value="InterPro"/>
</dbReference>
<feature type="chain" id="PRO_5032962360" evidence="2">
    <location>
        <begin position="25"/>
        <end position="251"/>
    </location>
</feature>
<dbReference type="KEGG" id="xyk:GT347_05345"/>
<dbReference type="Pfam" id="PF00497">
    <property type="entry name" value="SBP_bac_3"/>
    <property type="match status" value="1"/>
</dbReference>
<dbReference type="SUPFAM" id="SSF53850">
    <property type="entry name" value="Periplasmic binding protein-like II"/>
    <property type="match status" value="1"/>
</dbReference>
<dbReference type="Gene3D" id="3.40.190.10">
    <property type="entry name" value="Periplasmic binding protein-like II"/>
    <property type="match status" value="2"/>
</dbReference>
<dbReference type="GO" id="GO:0016020">
    <property type="term" value="C:membrane"/>
    <property type="evidence" value="ECO:0007669"/>
    <property type="project" value="InterPro"/>
</dbReference>
<evidence type="ECO:0000259" key="4">
    <source>
        <dbReference type="SMART" id="SM00079"/>
    </source>
</evidence>
<evidence type="ECO:0000313" key="5">
    <source>
        <dbReference type="EMBL" id="QHI97459.1"/>
    </source>
</evidence>
<feature type="domain" description="Ionotropic glutamate receptor C-terminal" evidence="4">
    <location>
        <begin position="27"/>
        <end position="249"/>
    </location>
</feature>
<accession>A0A857J2V1</accession>
<dbReference type="InterPro" id="IPR001638">
    <property type="entry name" value="Solute-binding_3/MltF_N"/>
</dbReference>
<sequence>MKLPVIVASLIAAFALSVAAPASAQPVLKVASTPTGSPFTFLDTKTNTIDGVMVDIVNAVGKEAGFGVQIEPMQFSALIASLTSKRVDLISAAMFITPTRLEVVDFSQPIYSYGEGIVVPVGDKTAYVNLADLKGKRIGVQVGTAFVDPVQKSGLFSEVKLYDTTADLMRDANAGRIDAGMLDYPIAAFAVGRGTFPNLRMVTTFKPTMVNSIGIAARKGETETMDKVNAAVTKLKANGAIDAILKKWGLI</sequence>
<dbReference type="EMBL" id="CP047650">
    <property type="protein sequence ID" value="QHI97459.1"/>
    <property type="molecule type" value="Genomic_DNA"/>
</dbReference>
<evidence type="ECO:0000256" key="2">
    <source>
        <dbReference type="SAM" id="SignalP"/>
    </source>
</evidence>